<feature type="compositionally biased region" description="Polar residues" evidence="9">
    <location>
        <begin position="947"/>
        <end position="970"/>
    </location>
</feature>
<keyword evidence="4" id="KW-0964">Secreted</keyword>
<dbReference type="GO" id="GO:0031640">
    <property type="term" value="P:killing of cells of another organism"/>
    <property type="evidence" value="ECO:0007669"/>
    <property type="project" value="UniProtKB-KW"/>
</dbReference>
<evidence type="ECO:0000256" key="6">
    <source>
        <dbReference type="ARBA" id="ARBA00023136"/>
    </source>
</evidence>
<evidence type="ECO:0000256" key="5">
    <source>
        <dbReference type="ARBA" id="ARBA00022852"/>
    </source>
</evidence>
<feature type="region of interest" description="Disordered" evidence="9">
    <location>
        <begin position="663"/>
        <end position="918"/>
    </location>
</feature>
<dbReference type="GO" id="GO:0016020">
    <property type="term" value="C:membrane"/>
    <property type="evidence" value="ECO:0007669"/>
    <property type="project" value="UniProtKB-SubCell"/>
</dbReference>
<feature type="compositionally biased region" description="Basic and acidic residues" evidence="9">
    <location>
        <begin position="1182"/>
        <end position="1193"/>
    </location>
</feature>
<feature type="compositionally biased region" description="Basic and acidic residues" evidence="9">
    <location>
        <begin position="682"/>
        <end position="694"/>
    </location>
</feature>
<dbReference type="InterPro" id="IPR000008">
    <property type="entry name" value="C2_dom"/>
</dbReference>
<sequence>MLSITTPALLLLCLTPVLPCRIGNSSQCQSAPFVPGHNLVGEGFNVVTLQRKGAYMIDVKTYLSPTGTCTLCSNSLQGNELQKLPLSALDWRPFSRCRADIYGSLHQSVSSLVETYTSQDSSDWKVGLNVDKFANLEVGGTQSSAYKYAIRRTGEDRHFFSLHRVTCGYYSYRVSSKPTLSTEFRRDLDRLPSVYSNSTRAQYNQLIYTYGTHYIRQVHSCLSLGIGIGLGKLKLSANRESCKKVLNNQGVSTSFGSGLFQHYTEVVGGTNWLGEFSLTSNDSVGYRNWLNTLKDHPDIVSYSLRPIYELVPSNLKRLGMKAAIEQYLQDNGIKKSTKEPSCSSVPNLASNCCPKEAWRGILDVTIVRAWNLKGDLIGATEAYAKMWFGPFYYRTSMIRSNNPWWNARYHLSKVPTTFGLKVEVWDQDLIWDDRLGSCTWYPQQGTRTVTCPTQGGRGGFQGSVKTSSRRDQRSVISTHAERLQGSPARRQRGRRSKRAVSASVIADAHKILSLSQHHCGGNISLDQRPAGTINLTLPGRLNDANVTNNTGSQTDEPPPVSVCTWIIDVPLGWTVHLALSESERGSTVWVRCVWNQEDHILESEGTVALSHCDGNKGTLLWGAAGQSPNSIRLSYYVQEDEWNSTEERTSARPDLDPRAQTGTILTSLLPIGPEVVTGTDGGRGRLHEGKEKRASWPQAGSSSTSPLQGPLHPTSHPQRRTAAGETDREALLLPEETTNNRAETSGATHLTDGPVSASQRTHPYFQNTFSSGPFHTSQSTNTESYKFPGTHKPLNPSPSSSSSTRVGPGVPRITAGRTAISTSSRDYPSASSSVIPSLTSSLPDLPSGITWKGETTLNRRDVSLTPGQKQRNSWRSQRSTDGHNADLTSATTSEPLKTPTPQQAGDPGSGPTASTPAPAVQNLGVIYSSPSHPTDLPAAVEAMSFHPNASDNDSVPSATSNDATRTSVSDSSDKSEGVQVFHPVTSPSPIWTSTLQSAELATRSLLSYLTSPFTHTSKDSTPTTLRNSVSVSLVSDWIIPASSTPKTAVTFEDVAQNAAATGASTSSQGPTFTLLHHQLPTVAATPVPHLSSTHSSAPPHTPQTHTGPHSTHMATTPESSGHSVRLDHETTPVTPSTVKSTASHTPHTLRGTSAGANALATDNKSHKFSTATHLSTATTPVSEHKHGEDKEESWPQPPSSTPAGPSQKPGTTQHAHAGRHTATSSDGPTSTASQTPKFFIVPDQPPTIKVESIELLLQIIVDESSSVSGLEDDAAAWLEPYLQRAPGFSRLQGVWSSGHAVQSLVEFKTSKALQWLSMTGPTSLLERTGLAHAVHQGRSLRSAKITNVTLGGLQADVCEWLLQCQAGYNCRSQPGTSNYSCSSVCHSDYCHHHGICTHHPGQLPVCRCLVGNDFWYMGQRCDLRMTRARLVGACVAILLVIVTVIGILAFVAVRRYKAILIQAKVDQTRSSYRRFNHFDELSGRFWLRSWAGSADSLDNPAFTRSDELLHLRALDRPCCYHDDTLSLASTCPSHGTRINTIYPHSSQYGWRGSELSIRDGVLDSGKASDLSVCSWPVEPIHWTPFPLLQQLASNRTPTVRVSRPRSYCEGMELVDLGKSWTA</sequence>
<dbReference type="SMART" id="SM00239">
    <property type="entry name" value="C2"/>
    <property type="match status" value="1"/>
</dbReference>
<evidence type="ECO:0000259" key="14">
    <source>
        <dbReference type="PROSITE" id="PS51412"/>
    </source>
</evidence>
<dbReference type="PROSITE" id="PS00279">
    <property type="entry name" value="MACPF_1"/>
    <property type="match status" value="1"/>
</dbReference>
<evidence type="ECO:0000256" key="1">
    <source>
        <dbReference type="ARBA" id="ARBA00004370"/>
    </source>
</evidence>
<feature type="compositionally biased region" description="Polar residues" evidence="9">
    <location>
        <begin position="1168"/>
        <end position="1181"/>
    </location>
</feature>
<feature type="transmembrane region" description="Helical" evidence="10">
    <location>
        <begin position="1430"/>
        <end position="1453"/>
    </location>
</feature>
<dbReference type="InterPro" id="IPR020863">
    <property type="entry name" value="MACPF_CS"/>
</dbReference>
<dbReference type="PANTHER" id="PTHR46096">
    <property type="entry name" value="PERFORIN-1"/>
    <property type="match status" value="1"/>
</dbReference>
<keyword evidence="11" id="KW-0732">Signal</keyword>
<feature type="compositionally biased region" description="Polar residues" evidence="9">
    <location>
        <begin position="736"/>
        <end position="748"/>
    </location>
</feature>
<dbReference type="InterPro" id="IPR020864">
    <property type="entry name" value="MACPF"/>
</dbReference>
<keyword evidence="8" id="KW-0245">EGF-like domain</keyword>
<evidence type="ECO:0000313" key="16">
    <source>
        <dbReference type="Proteomes" id="UP000324091"/>
    </source>
</evidence>
<evidence type="ECO:0000256" key="10">
    <source>
        <dbReference type="SAM" id="Phobius"/>
    </source>
</evidence>
<feature type="compositionally biased region" description="Polar residues" evidence="9">
    <location>
        <begin position="1113"/>
        <end position="1122"/>
    </location>
</feature>
<dbReference type="Pfam" id="PF01823">
    <property type="entry name" value="MACPF"/>
    <property type="match status" value="2"/>
</dbReference>
<dbReference type="InterPro" id="IPR000742">
    <property type="entry name" value="EGF"/>
</dbReference>
<dbReference type="EMBL" id="RHFK02000019">
    <property type="protein sequence ID" value="TWW58898.1"/>
    <property type="molecule type" value="Genomic_DNA"/>
</dbReference>
<comment type="similarity">
    <text evidence="3">Belongs to the complement C6/C7/C8/C9 family.</text>
</comment>
<evidence type="ECO:0000256" key="11">
    <source>
        <dbReference type="SAM" id="SignalP"/>
    </source>
</evidence>
<feature type="domain" description="MACPF" evidence="14">
    <location>
        <begin position="24"/>
        <end position="343"/>
    </location>
</feature>
<feature type="compositionally biased region" description="Polar residues" evidence="9">
    <location>
        <begin position="756"/>
        <end position="784"/>
    </location>
</feature>
<feature type="compositionally biased region" description="Polar residues" evidence="9">
    <location>
        <begin position="698"/>
        <end position="707"/>
    </location>
</feature>
<feature type="region of interest" description="Disordered" evidence="9">
    <location>
        <begin position="1165"/>
        <end position="1240"/>
    </location>
</feature>
<dbReference type="SMR" id="A0A5C6MX41"/>
<feature type="region of interest" description="Disordered" evidence="9">
    <location>
        <begin position="452"/>
        <end position="498"/>
    </location>
</feature>
<evidence type="ECO:0000256" key="2">
    <source>
        <dbReference type="ARBA" id="ARBA00004613"/>
    </source>
</evidence>
<dbReference type="PROSITE" id="PS51412">
    <property type="entry name" value="MACPF_2"/>
    <property type="match status" value="1"/>
</dbReference>
<evidence type="ECO:0000256" key="3">
    <source>
        <dbReference type="ARBA" id="ARBA00009214"/>
    </source>
</evidence>
<feature type="compositionally biased region" description="Polar residues" evidence="9">
    <location>
        <begin position="1142"/>
        <end position="1153"/>
    </location>
</feature>
<feature type="compositionally biased region" description="Low complexity" evidence="9">
    <location>
        <begin position="1088"/>
        <end position="1112"/>
    </location>
</feature>
<feature type="compositionally biased region" description="Polar residues" evidence="9">
    <location>
        <begin position="1201"/>
        <end position="1214"/>
    </location>
</feature>
<feature type="compositionally biased region" description="Polar residues" evidence="9">
    <location>
        <begin position="1221"/>
        <end position="1236"/>
    </location>
</feature>
<keyword evidence="10" id="KW-0812">Transmembrane</keyword>
<evidence type="ECO:0000259" key="13">
    <source>
        <dbReference type="PROSITE" id="PS50026"/>
    </source>
</evidence>
<comment type="subcellular location">
    <subcellularLocation>
        <location evidence="1">Membrane</location>
    </subcellularLocation>
    <subcellularLocation>
        <location evidence="2">Secreted</location>
    </subcellularLocation>
</comment>
<organism evidence="15 16">
    <name type="scientific">Takifugu flavidus</name>
    <name type="common">sansaifugu</name>
    <dbReference type="NCBI Taxonomy" id="433684"/>
    <lineage>
        <taxon>Eukaryota</taxon>
        <taxon>Metazoa</taxon>
        <taxon>Chordata</taxon>
        <taxon>Craniata</taxon>
        <taxon>Vertebrata</taxon>
        <taxon>Euteleostomi</taxon>
        <taxon>Actinopterygii</taxon>
        <taxon>Neopterygii</taxon>
        <taxon>Teleostei</taxon>
        <taxon>Neoteleostei</taxon>
        <taxon>Acanthomorphata</taxon>
        <taxon>Eupercaria</taxon>
        <taxon>Tetraodontiformes</taxon>
        <taxon>Tetradontoidea</taxon>
        <taxon>Tetraodontidae</taxon>
        <taxon>Takifugu</taxon>
    </lineage>
</organism>
<reference evidence="15 16" key="1">
    <citation type="submission" date="2019-04" db="EMBL/GenBank/DDBJ databases">
        <title>Chromosome genome assembly for Takifugu flavidus.</title>
        <authorList>
            <person name="Xiao S."/>
        </authorList>
    </citation>
    <scope>NUCLEOTIDE SEQUENCE [LARGE SCALE GENOMIC DNA]</scope>
    <source>
        <strain evidence="15">HTHZ2018</strain>
        <tissue evidence="15">Muscle</tissue>
    </source>
</reference>
<evidence type="ECO:0000313" key="15">
    <source>
        <dbReference type="EMBL" id="TWW58898.1"/>
    </source>
</evidence>
<dbReference type="Pfam" id="PF00168">
    <property type="entry name" value="C2"/>
    <property type="match status" value="1"/>
</dbReference>
<dbReference type="GO" id="GO:0001913">
    <property type="term" value="P:T cell mediated cytotoxicity"/>
    <property type="evidence" value="ECO:0007669"/>
    <property type="project" value="TreeGrafter"/>
</dbReference>
<dbReference type="GO" id="GO:0051607">
    <property type="term" value="P:defense response to virus"/>
    <property type="evidence" value="ECO:0007669"/>
    <property type="project" value="TreeGrafter"/>
</dbReference>
<feature type="compositionally biased region" description="Polar residues" evidence="9">
    <location>
        <begin position="886"/>
        <end position="903"/>
    </location>
</feature>
<feature type="region of interest" description="Disordered" evidence="9">
    <location>
        <begin position="1086"/>
        <end position="1153"/>
    </location>
</feature>
<dbReference type="PANTHER" id="PTHR46096:SF1">
    <property type="entry name" value="PERFORIN 1.5"/>
    <property type="match status" value="1"/>
</dbReference>
<dbReference type="PROSITE" id="PS50026">
    <property type="entry name" value="EGF_3"/>
    <property type="match status" value="1"/>
</dbReference>
<feature type="compositionally biased region" description="Polar residues" evidence="9">
    <location>
        <begin position="865"/>
        <end position="877"/>
    </location>
</feature>
<feature type="compositionally biased region" description="Basic residues" evidence="9">
    <location>
        <begin position="489"/>
        <end position="498"/>
    </location>
</feature>
<name>A0A5C6MX41_9TELE</name>
<feature type="compositionally biased region" description="Low complexity" evidence="9">
    <location>
        <begin position="1131"/>
        <end position="1141"/>
    </location>
</feature>
<dbReference type="GO" id="GO:0001771">
    <property type="term" value="P:immunological synapse formation"/>
    <property type="evidence" value="ECO:0007669"/>
    <property type="project" value="TreeGrafter"/>
</dbReference>
<comment type="caution">
    <text evidence="15">The sequence shown here is derived from an EMBL/GenBank/DDBJ whole genome shotgun (WGS) entry which is preliminary data.</text>
</comment>
<evidence type="ECO:0000256" key="4">
    <source>
        <dbReference type="ARBA" id="ARBA00022525"/>
    </source>
</evidence>
<dbReference type="Gene3D" id="2.60.40.150">
    <property type="entry name" value="C2 domain"/>
    <property type="match status" value="1"/>
</dbReference>
<evidence type="ECO:0000256" key="9">
    <source>
        <dbReference type="SAM" id="MobiDB-lite"/>
    </source>
</evidence>
<keyword evidence="6 10" id="KW-0472">Membrane</keyword>
<dbReference type="GO" id="GO:0022829">
    <property type="term" value="F:wide pore channel activity"/>
    <property type="evidence" value="ECO:0007669"/>
    <property type="project" value="TreeGrafter"/>
</dbReference>
<keyword evidence="7" id="KW-1015">Disulfide bond</keyword>
<feature type="domain" description="EGF-like" evidence="13">
    <location>
        <begin position="1382"/>
        <end position="1422"/>
    </location>
</feature>
<feature type="chain" id="PRO_5023097863" description="MACPF domain-containing protein" evidence="11">
    <location>
        <begin position="20"/>
        <end position="1622"/>
    </location>
</feature>
<proteinExistence type="inferred from homology"/>
<feature type="domain" description="C2" evidence="12">
    <location>
        <begin position="342"/>
        <end position="460"/>
    </location>
</feature>
<keyword evidence="16" id="KW-1185">Reference proteome</keyword>
<feature type="compositionally biased region" description="Low complexity" evidence="9">
    <location>
        <begin position="829"/>
        <end position="847"/>
    </location>
</feature>
<feature type="region of interest" description="Disordered" evidence="9">
    <location>
        <begin position="946"/>
        <end position="989"/>
    </location>
</feature>
<dbReference type="InterPro" id="IPR052784">
    <property type="entry name" value="Perforin-1_pore-forming"/>
</dbReference>
<dbReference type="GO" id="GO:0005576">
    <property type="term" value="C:extracellular region"/>
    <property type="evidence" value="ECO:0007669"/>
    <property type="project" value="UniProtKB-SubCell"/>
</dbReference>
<dbReference type="SUPFAM" id="SSF49562">
    <property type="entry name" value="C2 domain (Calcium/lipid-binding domain, CaLB)"/>
    <property type="match status" value="1"/>
</dbReference>
<evidence type="ECO:0000259" key="12">
    <source>
        <dbReference type="PROSITE" id="PS50004"/>
    </source>
</evidence>
<evidence type="ECO:0008006" key="17">
    <source>
        <dbReference type="Google" id="ProtNLM"/>
    </source>
</evidence>
<protein>
    <recommendedName>
        <fullName evidence="17">MACPF domain-containing protein</fullName>
    </recommendedName>
</protein>
<feature type="signal peptide" evidence="11">
    <location>
        <begin position="1"/>
        <end position="19"/>
    </location>
</feature>
<evidence type="ECO:0000256" key="8">
    <source>
        <dbReference type="PROSITE-ProRule" id="PRU00076"/>
    </source>
</evidence>
<dbReference type="Proteomes" id="UP000324091">
    <property type="component" value="Chromosome 6"/>
</dbReference>
<dbReference type="InterPro" id="IPR035892">
    <property type="entry name" value="C2_domain_sf"/>
</dbReference>
<evidence type="ECO:0000256" key="7">
    <source>
        <dbReference type="ARBA" id="ARBA00023157"/>
    </source>
</evidence>
<dbReference type="SMART" id="SM00457">
    <property type="entry name" value="MACPF"/>
    <property type="match status" value="1"/>
</dbReference>
<dbReference type="PROSITE" id="PS50004">
    <property type="entry name" value="C2"/>
    <property type="match status" value="1"/>
</dbReference>
<accession>A0A5C6MX41</accession>
<comment type="caution">
    <text evidence="8">Lacks conserved residue(s) required for the propagation of feature annotation.</text>
</comment>
<keyword evidence="10" id="KW-1133">Transmembrane helix</keyword>
<keyword evidence="5" id="KW-0204">Cytolysis</keyword>
<gene>
    <name evidence="15" type="ORF">D4764_06G0004280</name>
</gene>